<name>A0A508T8D2_9BRAD</name>
<dbReference type="AlphaFoldDB" id="A0A508T8D2"/>
<dbReference type="GO" id="GO:0005886">
    <property type="term" value="C:plasma membrane"/>
    <property type="evidence" value="ECO:0007669"/>
    <property type="project" value="TreeGrafter"/>
</dbReference>
<dbReference type="InterPro" id="IPR029025">
    <property type="entry name" value="T3SS_substrate_exporter_C"/>
</dbReference>
<reference evidence="3" key="1">
    <citation type="submission" date="2019-02" db="EMBL/GenBank/DDBJ databases">
        <authorList>
            <person name="Pothier F.J."/>
        </authorList>
    </citation>
    <scope>NUCLEOTIDE SEQUENCE</scope>
    <source>
        <strain evidence="3">CI-1B</strain>
    </source>
</reference>
<dbReference type="Proteomes" id="UP000328092">
    <property type="component" value="Unassembled WGS sequence"/>
</dbReference>
<comment type="similarity">
    <text evidence="1">Belongs to the type III secretion exporter family.</text>
</comment>
<sequence>MPAGKSEKPTPQRLRELRKKGQVAQSREVVSAVLTIGFFALFVASLPRLVDRLEAALLLPVAYLKNENFVVVALQLFGSYGREIQSLTMPFLGVVLIGGVGAHMLQIGVLFSPSAAAPSLMKLNPSENISRIFSSQSLFELSRSVMKVLLLGLVLLFVVRAAVSSLVWIPSCGISCLALLTGNLLFHVAVWAGSIHLVVAIADFAFQRWQFEKKNMMSLAEVKREYKENEGDPLIKRRRKQLRSQLMTKNPVALARSATALISNPTHIAVALYYDGQQTPLPVIDAIGTDLVAQQMIAAATAAGVPVMRNVPLARALLEDGLVDEYIPSHLIEPIAEVLRALGDLATEAGGSPL</sequence>
<dbReference type="GO" id="GO:0009306">
    <property type="term" value="P:protein secretion"/>
    <property type="evidence" value="ECO:0007669"/>
    <property type="project" value="InterPro"/>
</dbReference>
<dbReference type="SUPFAM" id="SSF160544">
    <property type="entry name" value="EscU C-terminal domain-like"/>
    <property type="match status" value="1"/>
</dbReference>
<dbReference type="InterPro" id="IPR006135">
    <property type="entry name" value="T3SS_substrate_exporter"/>
</dbReference>
<comment type="caution">
    <text evidence="3">The sequence shown here is derived from an EMBL/GenBank/DDBJ whole genome shotgun (WGS) entry which is preliminary data.</text>
</comment>
<evidence type="ECO:0000256" key="1">
    <source>
        <dbReference type="ARBA" id="ARBA00010690"/>
    </source>
</evidence>
<dbReference type="Pfam" id="PF01312">
    <property type="entry name" value="Bac_export_2"/>
    <property type="match status" value="1"/>
</dbReference>
<keyword evidence="2" id="KW-0472">Membrane</keyword>
<protein>
    <submittedName>
        <fullName evidence="3">Yop proteins translocation protein U</fullName>
    </submittedName>
</protein>
<organism evidence="3 4">
    <name type="scientific">Bradyrhizobium ivorense</name>
    <dbReference type="NCBI Taxonomy" id="2511166"/>
    <lineage>
        <taxon>Bacteria</taxon>
        <taxon>Pseudomonadati</taxon>
        <taxon>Pseudomonadota</taxon>
        <taxon>Alphaproteobacteria</taxon>
        <taxon>Hyphomicrobiales</taxon>
        <taxon>Nitrobacteraceae</taxon>
        <taxon>Bradyrhizobium</taxon>
    </lineage>
</organism>
<keyword evidence="4" id="KW-1185">Reference proteome</keyword>
<dbReference type="PANTHER" id="PTHR30531:SF14">
    <property type="entry name" value="SURFACE PRESENTATION OF ANTIGENS PROTEIN SPAS"/>
    <property type="match status" value="1"/>
</dbReference>
<dbReference type="EMBL" id="CAADFC020000011">
    <property type="protein sequence ID" value="VIO70530.1"/>
    <property type="molecule type" value="Genomic_DNA"/>
</dbReference>
<feature type="transmembrane region" description="Helical" evidence="2">
    <location>
        <begin position="184"/>
        <end position="206"/>
    </location>
</feature>
<proteinExistence type="inferred from homology"/>
<feature type="transmembrane region" description="Helical" evidence="2">
    <location>
        <begin position="91"/>
        <end position="112"/>
    </location>
</feature>
<dbReference type="Gene3D" id="3.40.1690.10">
    <property type="entry name" value="secretion proteins EscU"/>
    <property type="match status" value="1"/>
</dbReference>
<accession>A0A508T8D2</accession>
<dbReference type="PANTHER" id="PTHR30531">
    <property type="entry name" value="FLAGELLAR BIOSYNTHETIC PROTEIN FLHB"/>
    <property type="match status" value="1"/>
</dbReference>
<feature type="transmembrane region" description="Helical" evidence="2">
    <location>
        <begin position="148"/>
        <end position="169"/>
    </location>
</feature>
<feature type="transmembrane region" description="Helical" evidence="2">
    <location>
        <begin position="29"/>
        <end position="50"/>
    </location>
</feature>
<dbReference type="OrthoDB" id="9807950at2"/>
<keyword evidence="2" id="KW-1133">Transmembrane helix</keyword>
<dbReference type="RefSeq" id="WP_139486137.1">
    <property type="nucleotide sequence ID" value="NZ_CAADFB020000041.1"/>
</dbReference>
<evidence type="ECO:0000313" key="3">
    <source>
        <dbReference type="EMBL" id="VIO70530.1"/>
    </source>
</evidence>
<evidence type="ECO:0000256" key="2">
    <source>
        <dbReference type="SAM" id="Phobius"/>
    </source>
</evidence>
<dbReference type="PRINTS" id="PR00950">
    <property type="entry name" value="TYPE3IMSPROT"/>
</dbReference>
<evidence type="ECO:0000313" key="4">
    <source>
        <dbReference type="Proteomes" id="UP000328092"/>
    </source>
</evidence>
<keyword evidence="2" id="KW-0812">Transmembrane</keyword>
<gene>
    <name evidence="3" type="primary">yscU_2</name>
    <name evidence="3" type="ORF">CI1B_31840</name>
</gene>